<sequence length="118" mass="13147">MIRELGAKLPELPDADLRIQYLVKDVPQRGEVRYGLIIEQGRIADVREGVIDDPSFAVTMPYEVSVRLHRLELTPPEAAASGQVTVDGGKDQLPIMMNVVGRPEYQAMVKELADITEF</sequence>
<dbReference type="AlphaFoldDB" id="A0A1E7KHE2"/>
<proteinExistence type="predicted"/>
<dbReference type="InterPro" id="IPR036527">
    <property type="entry name" value="SCP2_sterol-bd_dom_sf"/>
</dbReference>
<keyword evidence="2" id="KW-1185">Reference proteome</keyword>
<evidence type="ECO:0008006" key="3">
    <source>
        <dbReference type="Google" id="ProtNLM"/>
    </source>
</evidence>
<protein>
    <recommendedName>
        <fullName evidence="3">SCP2 domain-containing protein</fullName>
    </recommendedName>
</protein>
<comment type="caution">
    <text evidence="1">The sequence shown here is derived from an EMBL/GenBank/DDBJ whole genome shotgun (WGS) entry which is preliminary data.</text>
</comment>
<gene>
    <name evidence="1" type="ORF">AN216_12180</name>
</gene>
<evidence type="ECO:0000313" key="1">
    <source>
        <dbReference type="EMBL" id="OEV03303.1"/>
    </source>
</evidence>
<evidence type="ECO:0000313" key="2">
    <source>
        <dbReference type="Proteomes" id="UP000176101"/>
    </source>
</evidence>
<dbReference type="EMBL" id="LJGU01000121">
    <property type="protein sequence ID" value="OEV03303.1"/>
    <property type="molecule type" value="Genomic_DNA"/>
</dbReference>
<dbReference type="STRING" id="1075402.AN216_12180"/>
<dbReference type="Gene3D" id="3.30.1050.10">
    <property type="entry name" value="SCP2 sterol-binding domain"/>
    <property type="match status" value="1"/>
</dbReference>
<dbReference type="SUPFAM" id="SSF55718">
    <property type="entry name" value="SCP-like"/>
    <property type="match status" value="1"/>
</dbReference>
<dbReference type="Proteomes" id="UP000176101">
    <property type="component" value="Unassembled WGS sequence"/>
</dbReference>
<name>A0A1E7KHE2_9ACTN</name>
<reference evidence="1 2" key="1">
    <citation type="journal article" date="2016" name="Front. Microbiol.">
        <title>Comparative Genomics Analysis of Streptomyces Species Reveals Their Adaptation to the Marine Environment and Their Diversity at the Genomic Level.</title>
        <authorList>
            <person name="Tian X."/>
            <person name="Zhang Z."/>
            <person name="Yang T."/>
            <person name="Chen M."/>
            <person name="Li J."/>
            <person name="Chen F."/>
            <person name="Yang J."/>
            <person name="Li W."/>
            <person name="Zhang B."/>
            <person name="Zhang Z."/>
            <person name="Wu J."/>
            <person name="Zhang C."/>
            <person name="Long L."/>
            <person name="Xiao J."/>
        </authorList>
    </citation>
    <scope>NUCLEOTIDE SEQUENCE [LARGE SCALE GENOMIC DNA]</scope>
    <source>
        <strain evidence="1 2">SCSIO 02100</strain>
    </source>
</reference>
<organism evidence="1 2">
    <name type="scientific">Streptomyces oceani</name>
    <dbReference type="NCBI Taxonomy" id="1075402"/>
    <lineage>
        <taxon>Bacteria</taxon>
        <taxon>Bacillati</taxon>
        <taxon>Actinomycetota</taxon>
        <taxon>Actinomycetes</taxon>
        <taxon>Kitasatosporales</taxon>
        <taxon>Streptomycetaceae</taxon>
        <taxon>Streptomyces</taxon>
    </lineage>
</organism>
<accession>A0A1E7KHE2</accession>